<reference evidence="3" key="1">
    <citation type="journal article" date="2019" name="Int. J. Syst. Evol. Microbiol.">
        <title>The Global Catalogue of Microorganisms (GCM) 10K type strain sequencing project: providing services to taxonomists for standard genome sequencing and annotation.</title>
        <authorList>
            <consortium name="The Broad Institute Genomics Platform"/>
            <consortium name="The Broad Institute Genome Sequencing Center for Infectious Disease"/>
            <person name="Wu L."/>
            <person name="Ma J."/>
        </authorList>
    </citation>
    <scope>NUCLEOTIDE SEQUENCE [LARGE SCALE GENOMIC DNA]</scope>
    <source>
        <strain evidence="3">CGMCC 4.1467</strain>
    </source>
</reference>
<proteinExistence type="predicted"/>
<feature type="transmembrane region" description="Helical" evidence="1">
    <location>
        <begin position="414"/>
        <end position="437"/>
    </location>
</feature>
<keyword evidence="1" id="KW-0812">Transmembrane</keyword>
<keyword evidence="3" id="KW-1185">Reference proteome</keyword>
<evidence type="ECO:0000313" key="3">
    <source>
        <dbReference type="Proteomes" id="UP001596472"/>
    </source>
</evidence>
<protein>
    <submittedName>
        <fullName evidence="2">Uncharacterized protein</fullName>
    </submittedName>
</protein>
<feature type="transmembrane region" description="Helical" evidence="1">
    <location>
        <begin position="606"/>
        <end position="626"/>
    </location>
</feature>
<feature type="transmembrane region" description="Helical" evidence="1">
    <location>
        <begin position="57"/>
        <end position="77"/>
    </location>
</feature>
<sequence>MKPADRFIEAATAPLADSNAELHLAAQHELRERIDSSQEAALLAAATRLDGRQKNRWIPGLLILMGVISLLIIGQALTQYLALKTAYEVFNMGRPSSKPAFSTSHLSSDQKLLLFGDLSRSGRSERWKALWDSRPEYPPYFANYVGHHISEYGALPPDFLENATKIDPDNGWYWALAAASEAKGNAVMTRPSPADREAGMASTWSIVDPVKHSTALDLLEQAVSKPRITSYRKVMVEQQLRLLPKRTDYLSQFSVYSWLNDNISFGGSLRPVSELIAAEAERCKTEGDLEGYRKVQSSHKALSMVWVQDSPYLVDALVSKVYSIAPVRNLRDAASALALAGEAEVYQEIDDRLNPGVRKRRKQSDLAHDLERLAQRKGGALSAMSLPMISRQSFQPVPFREDEITPARRAEHALFGRAASLATWLLLGLSLAAISLIRPQAQLGPLSRRLRNLFLPADWAWIIGLGLMFPVLWHLLVAQFSPLAAHHWNMSFSAFILPGVQFGATALMMIITPLVVIRWRMKVRMPFIQFHHPNRWLAWLAVVSATLAIPVLGALPYIESAELLFLSLTALFLGFPLLWLIGVAFKSIYRSRHRALASRVIVDSLIPTYCIGMILSLLSVPLFHIAEKQWMRHDHIGEISSEEASFSRYEYRVTEQLKAELLEELSELP</sequence>
<comment type="caution">
    <text evidence="2">The sequence shown here is derived from an EMBL/GenBank/DDBJ whole genome shotgun (WGS) entry which is preliminary data.</text>
</comment>
<feature type="transmembrane region" description="Helical" evidence="1">
    <location>
        <begin position="492"/>
        <end position="516"/>
    </location>
</feature>
<name>A0ABW2L5H3_9BACT</name>
<dbReference type="RefSeq" id="WP_379711970.1">
    <property type="nucleotide sequence ID" value="NZ_JBHTBS010000004.1"/>
</dbReference>
<evidence type="ECO:0000313" key="2">
    <source>
        <dbReference type="EMBL" id="MFC7337567.1"/>
    </source>
</evidence>
<gene>
    <name evidence="2" type="ORF">ACFQY0_10295</name>
</gene>
<dbReference type="Proteomes" id="UP001596472">
    <property type="component" value="Unassembled WGS sequence"/>
</dbReference>
<feature type="transmembrane region" description="Helical" evidence="1">
    <location>
        <begin position="458"/>
        <end position="480"/>
    </location>
</feature>
<organism evidence="2 3">
    <name type="scientific">Haloferula chungangensis</name>
    <dbReference type="NCBI Taxonomy" id="1048331"/>
    <lineage>
        <taxon>Bacteria</taxon>
        <taxon>Pseudomonadati</taxon>
        <taxon>Verrucomicrobiota</taxon>
        <taxon>Verrucomicrobiia</taxon>
        <taxon>Verrucomicrobiales</taxon>
        <taxon>Verrucomicrobiaceae</taxon>
        <taxon>Haloferula</taxon>
    </lineage>
</organism>
<keyword evidence="1" id="KW-0472">Membrane</keyword>
<accession>A0ABW2L5H3</accession>
<dbReference type="EMBL" id="JBHTBS010000004">
    <property type="protein sequence ID" value="MFC7337567.1"/>
    <property type="molecule type" value="Genomic_DNA"/>
</dbReference>
<feature type="transmembrane region" description="Helical" evidence="1">
    <location>
        <begin position="536"/>
        <end position="558"/>
    </location>
</feature>
<feature type="transmembrane region" description="Helical" evidence="1">
    <location>
        <begin position="564"/>
        <end position="585"/>
    </location>
</feature>
<evidence type="ECO:0000256" key="1">
    <source>
        <dbReference type="SAM" id="Phobius"/>
    </source>
</evidence>
<keyword evidence="1" id="KW-1133">Transmembrane helix</keyword>